<reference evidence="7" key="1">
    <citation type="submission" date="2019-12" db="EMBL/GenBank/DDBJ databases">
        <authorList>
            <person name="Scholes J."/>
        </authorList>
    </citation>
    <scope>NUCLEOTIDE SEQUENCE</scope>
</reference>
<evidence type="ECO:0000313" key="7">
    <source>
        <dbReference type="EMBL" id="CAA0818600.1"/>
    </source>
</evidence>
<dbReference type="GO" id="GO:0004803">
    <property type="term" value="F:transposase activity"/>
    <property type="evidence" value="ECO:0007669"/>
    <property type="project" value="InterPro"/>
</dbReference>
<dbReference type="PANTHER" id="PTHR31973">
    <property type="entry name" value="POLYPROTEIN, PUTATIVE-RELATED"/>
    <property type="match status" value="1"/>
</dbReference>
<feature type="domain" description="Transposase MuDR plant" evidence="5">
    <location>
        <begin position="397"/>
        <end position="459"/>
    </location>
</feature>
<dbReference type="Pfam" id="PF26130">
    <property type="entry name" value="PB1-like"/>
    <property type="match status" value="1"/>
</dbReference>
<evidence type="ECO:0000259" key="6">
    <source>
        <dbReference type="Pfam" id="PF26130"/>
    </source>
</evidence>
<name>A0A9N7R981_STRHE</name>
<evidence type="ECO:0000256" key="4">
    <source>
        <dbReference type="SAM" id="MobiDB-lite"/>
    </source>
</evidence>
<evidence type="ECO:0008006" key="9">
    <source>
        <dbReference type="Google" id="ProtNLM"/>
    </source>
</evidence>
<feature type="compositionally biased region" description="Acidic residues" evidence="4">
    <location>
        <begin position="363"/>
        <end position="374"/>
    </location>
</feature>
<gene>
    <name evidence="7" type="ORF">SHERM_00370</name>
</gene>
<feature type="region of interest" description="Disordered" evidence="4">
    <location>
        <begin position="262"/>
        <end position="311"/>
    </location>
</feature>
<dbReference type="EMBL" id="CACSLK010017224">
    <property type="protein sequence ID" value="CAA0818600.1"/>
    <property type="molecule type" value="Genomic_DNA"/>
</dbReference>
<feature type="compositionally biased region" description="Low complexity" evidence="4">
    <location>
        <begin position="923"/>
        <end position="1017"/>
    </location>
</feature>
<feature type="domain" description="PB1-like" evidence="6">
    <location>
        <begin position="112"/>
        <end position="223"/>
    </location>
</feature>
<dbReference type="PANTHER" id="PTHR31973:SF187">
    <property type="entry name" value="MUTATOR TRANSPOSASE MUDRA PROTEIN"/>
    <property type="match status" value="1"/>
</dbReference>
<dbReference type="OrthoDB" id="1683089at2759"/>
<dbReference type="Pfam" id="PF00872">
    <property type="entry name" value="Transposase_mut"/>
    <property type="match status" value="1"/>
</dbReference>
<evidence type="ECO:0000259" key="5">
    <source>
        <dbReference type="Pfam" id="PF03108"/>
    </source>
</evidence>
<feature type="region of interest" description="Disordered" evidence="4">
    <location>
        <begin position="875"/>
        <end position="1017"/>
    </location>
</feature>
<keyword evidence="3" id="KW-0233">DNA recombination</keyword>
<dbReference type="Pfam" id="PF03108">
    <property type="entry name" value="DBD_Tnp_Mut"/>
    <property type="match status" value="1"/>
</dbReference>
<evidence type="ECO:0000313" key="8">
    <source>
        <dbReference type="Proteomes" id="UP001153555"/>
    </source>
</evidence>
<dbReference type="AlphaFoldDB" id="A0A9N7R981"/>
<dbReference type="InterPro" id="IPR058594">
    <property type="entry name" value="PB1-like_dom_pln"/>
</dbReference>
<dbReference type="Proteomes" id="UP001153555">
    <property type="component" value="Unassembled WGS sequence"/>
</dbReference>
<dbReference type="InterPro" id="IPR004332">
    <property type="entry name" value="Transposase_MuDR"/>
</dbReference>
<accession>A0A9N7R981</accession>
<comment type="caution">
    <text evidence="7">The sequence shown here is derived from an EMBL/GenBank/DDBJ whole genome shotgun (WGS) entry which is preliminary data.</text>
</comment>
<dbReference type="GO" id="GO:0006313">
    <property type="term" value="P:DNA transposition"/>
    <property type="evidence" value="ECO:0007669"/>
    <property type="project" value="InterPro"/>
</dbReference>
<evidence type="ECO:0000256" key="2">
    <source>
        <dbReference type="ARBA" id="ARBA00023125"/>
    </source>
</evidence>
<feature type="compositionally biased region" description="Acidic residues" evidence="4">
    <location>
        <begin position="302"/>
        <end position="311"/>
    </location>
</feature>
<evidence type="ECO:0000256" key="3">
    <source>
        <dbReference type="ARBA" id="ARBA00023172"/>
    </source>
</evidence>
<keyword evidence="2" id="KW-0238">DNA-binding</keyword>
<feature type="region of interest" description="Disordered" evidence="4">
    <location>
        <begin position="834"/>
        <end position="860"/>
    </location>
</feature>
<keyword evidence="1" id="KW-0815">Transposition</keyword>
<sequence length="1027" mass="114696">MCKRDSGRQEFHSLTVIVQFQHESGYITVTQTGLTRAVFADVAPNMATAATLALGRTRQEAHGLKLATGQAIPVSHSLIFSSLRPRAPTSLVFSSISGDTGGEAMIGRTARMDDQICIRFHYGGSFTTIGGSQFYVGGDIAESWIDMDRLSYFEVVGHLSDHYNSSSVGHLSDHYNSSSVLTLYWLIPRKHESNGLVLLVDDESCKIMASQHIGYQCVDMYVEEVTMELNADDQDRWLGDDGGYGANVNDFLQDIATNGVDKSLSKDSDKGKGPVITEDEAEGVHDEGSDESSDEDYKQPSDEDSSANDEEAIELRNYARQIKRNIRATKLGIHASAIGEIRAEDLVDEVPNLDEPGSPYLDSSEDYSYEENSDGETQRWKSLENRFDSKAELPVFTLGMAFIDSRQFKNALVKYGLKAHKSLHFVKDEKSKVRAICDWPGCNWMIYGSKTTRSKWFKVVTFSDQHTCPPRRDNNLVTSSLIANKYYNQIKDNPTWPAALIKAAVLKDFLADVSLSKCKRAKSIVQKQTLDAISGEYSRVYDYQLELLRSNPGSTVVVYLDPKIEDKKIFERDANNQMYPVAWAATGSCLCCKRTISNGGQDWVLISDQQKGLLKAVKELVPNAKHRMCARHIYANWRKKYTDKKLWWRCAKASNRTLFNMYRAYLAQDTPEGAQDMMTTSPEHWSRAFFRLGNNCDSVDNNMCESFNHSIMEARFYPVISMCEAIRKKMNIELSGKCIVLWNGADGFEVQDWEDRKYIVKLMTREWTCNYWQLSGLPCCYAISAIYKSSHKPEDYIALCFSKSAYMRTYEHVLMPVQGPDNWPISDMPRPLPPPYVKMPGRPKTQRRREPWEQPKGTKLSKVGIKMRCRLCGKNDHNARRCPKNSQASNKKMAHITREKNRKRKEAEKASVGTSVEEKSTTKETTASTPSASQPIPTQASQAPRQATARQAASRSGLPTSSQSARSTTSQAASGSGLPTSSQAARATSSQAASGSRLPTSSQAATARASGSGSGSRLAHLLFGDNY</sequence>
<proteinExistence type="predicted"/>
<dbReference type="GO" id="GO:0003677">
    <property type="term" value="F:DNA binding"/>
    <property type="evidence" value="ECO:0007669"/>
    <property type="project" value="UniProtKB-KW"/>
</dbReference>
<organism evidence="7 8">
    <name type="scientific">Striga hermonthica</name>
    <name type="common">Purple witchweed</name>
    <name type="synonym">Buchnera hermonthica</name>
    <dbReference type="NCBI Taxonomy" id="68872"/>
    <lineage>
        <taxon>Eukaryota</taxon>
        <taxon>Viridiplantae</taxon>
        <taxon>Streptophyta</taxon>
        <taxon>Embryophyta</taxon>
        <taxon>Tracheophyta</taxon>
        <taxon>Spermatophyta</taxon>
        <taxon>Magnoliopsida</taxon>
        <taxon>eudicotyledons</taxon>
        <taxon>Gunneridae</taxon>
        <taxon>Pentapetalae</taxon>
        <taxon>asterids</taxon>
        <taxon>lamiids</taxon>
        <taxon>Lamiales</taxon>
        <taxon>Orobanchaceae</taxon>
        <taxon>Buchnereae</taxon>
        <taxon>Striga</taxon>
    </lineage>
</organism>
<feature type="compositionally biased region" description="Basic residues" evidence="4">
    <location>
        <begin position="892"/>
        <end position="904"/>
    </location>
</feature>
<dbReference type="InterPro" id="IPR001207">
    <property type="entry name" value="Transposase_mutator"/>
</dbReference>
<keyword evidence="8" id="KW-1185">Reference proteome</keyword>
<feature type="compositionally biased region" description="Basic and acidic residues" evidence="4">
    <location>
        <begin position="263"/>
        <end position="272"/>
    </location>
</feature>
<feature type="region of interest" description="Disordered" evidence="4">
    <location>
        <begin position="350"/>
        <end position="375"/>
    </location>
</feature>
<protein>
    <recommendedName>
        <fullName evidence="9">Transposase</fullName>
    </recommendedName>
</protein>
<evidence type="ECO:0000256" key="1">
    <source>
        <dbReference type="ARBA" id="ARBA00022578"/>
    </source>
</evidence>